<dbReference type="AlphaFoldDB" id="A0A2I6SAE3"/>
<reference evidence="1 2" key="1">
    <citation type="submission" date="2018-01" db="EMBL/GenBank/DDBJ databases">
        <authorList>
            <person name="Fu G.-Y."/>
        </authorList>
    </citation>
    <scope>NUCLEOTIDE SEQUENCE [LARGE SCALE GENOMIC DNA]</scope>
    <source>
        <strain evidence="1 2">SY39</strain>
    </source>
</reference>
<gene>
    <name evidence="1" type="ORF">C0099_15505</name>
</gene>
<keyword evidence="2" id="KW-1185">Reference proteome</keyword>
<dbReference type="KEGG" id="atw:C0099_15505"/>
<evidence type="ECO:0008006" key="3">
    <source>
        <dbReference type="Google" id="ProtNLM"/>
    </source>
</evidence>
<dbReference type="Pfam" id="PF11749">
    <property type="entry name" value="DUF3305"/>
    <property type="match status" value="1"/>
</dbReference>
<dbReference type="OrthoDB" id="8526034at2"/>
<dbReference type="InterPro" id="IPR021736">
    <property type="entry name" value="DUF3305"/>
</dbReference>
<name>A0A2I6SAE3_9RHOO</name>
<evidence type="ECO:0000313" key="2">
    <source>
        <dbReference type="Proteomes" id="UP000242205"/>
    </source>
</evidence>
<sequence>MSSRPSCTAAWCILSRHVENCVNSSRIFFAMPAKSLLSKGVYVFSRFGIAVAINYKKNLGNCLHRSRRLNQQVQSDDHDAATWSHDAILPVALMIASPPPEHAADAMLWHVTGVVVGEHFASPTRECTKVRSGPHGDMFLWRGFSLRLRPAQAEDYALNLGSDRPEVFVIGRFVPDGGFEPWEVTVSLDRAQNLDATDLRGAEDVVLAAPMPDEVGVWLEAFVNAHYVPRKRGKGRGKRRSKAIYDAEVGDWAGDET</sequence>
<protein>
    <recommendedName>
        <fullName evidence="3">DUF3305 domain-containing protein</fullName>
    </recommendedName>
</protein>
<dbReference type="EMBL" id="CP025682">
    <property type="protein sequence ID" value="AUN96222.1"/>
    <property type="molecule type" value="Genomic_DNA"/>
</dbReference>
<accession>A0A2I6SAE3</accession>
<proteinExistence type="predicted"/>
<organism evidence="1 2">
    <name type="scientific">Pseudazoarcus pumilus</name>
    <dbReference type="NCBI Taxonomy" id="2067960"/>
    <lineage>
        <taxon>Bacteria</taxon>
        <taxon>Pseudomonadati</taxon>
        <taxon>Pseudomonadota</taxon>
        <taxon>Betaproteobacteria</taxon>
        <taxon>Rhodocyclales</taxon>
        <taxon>Zoogloeaceae</taxon>
        <taxon>Pseudazoarcus</taxon>
    </lineage>
</organism>
<evidence type="ECO:0000313" key="1">
    <source>
        <dbReference type="EMBL" id="AUN96222.1"/>
    </source>
</evidence>
<dbReference type="Proteomes" id="UP000242205">
    <property type="component" value="Chromosome"/>
</dbReference>